<reference evidence="2 3" key="1">
    <citation type="submission" date="2015-11" db="EMBL/GenBank/DDBJ databases">
        <authorList>
            <person name="Sahl J."/>
            <person name="Wagner D."/>
            <person name="Keim P."/>
        </authorList>
    </citation>
    <scope>NUCLEOTIDE SEQUENCE [LARGE SCALE GENOMIC DNA]</scope>
    <source>
        <strain evidence="2 3">BDU18</strain>
    </source>
</reference>
<proteinExistence type="predicted"/>
<evidence type="ECO:0000313" key="3">
    <source>
        <dbReference type="Proteomes" id="UP000070255"/>
    </source>
</evidence>
<dbReference type="Proteomes" id="UP000070255">
    <property type="component" value="Unassembled WGS sequence"/>
</dbReference>
<evidence type="ECO:0000256" key="1">
    <source>
        <dbReference type="SAM" id="Phobius"/>
    </source>
</evidence>
<keyword evidence="3" id="KW-1185">Reference proteome</keyword>
<keyword evidence="1" id="KW-0812">Transmembrane</keyword>
<keyword evidence="1" id="KW-1133">Transmembrane helix</keyword>
<protein>
    <submittedName>
        <fullName evidence="2">Uncharacterized protein</fullName>
    </submittedName>
</protein>
<accession>A0ABR5TB05</accession>
<dbReference type="EMBL" id="LNJQ01000001">
    <property type="protein sequence ID" value="KWZ42189.1"/>
    <property type="molecule type" value="Genomic_DNA"/>
</dbReference>
<comment type="caution">
    <text evidence="2">The sequence shown here is derived from an EMBL/GenBank/DDBJ whole genome shotgun (WGS) entry which is preliminary data.</text>
</comment>
<gene>
    <name evidence="2" type="ORF">WS72_04360</name>
</gene>
<keyword evidence="1" id="KW-0472">Membrane</keyword>
<name>A0ABR5TB05_9BURK</name>
<sequence>MRAAIGARCDWLGVPVRGAAFAVRLLFAHRRGPTAPTLADVAAALSGALFIALIRRCVRGAMARARAFDGCVRDVSAGRASCRCDAVRPGRLSAFRSAMHSLANERRAE</sequence>
<feature type="transmembrane region" description="Helical" evidence="1">
    <location>
        <begin position="35"/>
        <end position="54"/>
    </location>
</feature>
<evidence type="ECO:0000313" key="2">
    <source>
        <dbReference type="EMBL" id="KWZ42189.1"/>
    </source>
</evidence>
<organism evidence="2 3">
    <name type="scientific">Burkholderia savannae</name>
    <dbReference type="NCBI Taxonomy" id="1637837"/>
    <lineage>
        <taxon>Bacteria</taxon>
        <taxon>Pseudomonadati</taxon>
        <taxon>Pseudomonadota</taxon>
        <taxon>Betaproteobacteria</taxon>
        <taxon>Burkholderiales</taxon>
        <taxon>Burkholderiaceae</taxon>
        <taxon>Burkholderia</taxon>
        <taxon>pseudomallei group</taxon>
    </lineage>
</organism>